<reference evidence="1" key="1">
    <citation type="journal article" date="2015" name="Nature">
        <title>Complex archaea that bridge the gap between prokaryotes and eukaryotes.</title>
        <authorList>
            <person name="Spang A."/>
            <person name="Saw J.H."/>
            <person name="Jorgensen S.L."/>
            <person name="Zaremba-Niedzwiedzka K."/>
            <person name="Martijn J."/>
            <person name="Lind A.E."/>
            <person name="van Eijk R."/>
            <person name="Schleper C."/>
            <person name="Guy L."/>
            <person name="Ettema T.J."/>
        </authorList>
    </citation>
    <scope>NUCLEOTIDE SEQUENCE</scope>
</reference>
<dbReference type="EMBL" id="LAZR01024764">
    <property type="protein sequence ID" value="KKL74076.1"/>
    <property type="molecule type" value="Genomic_DNA"/>
</dbReference>
<comment type="caution">
    <text evidence="1">The sequence shown here is derived from an EMBL/GenBank/DDBJ whole genome shotgun (WGS) entry which is preliminary data.</text>
</comment>
<gene>
    <name evidence="1" type="ORF">LCGC14_2068520</name>
</gene>
<sequence length="117" mass="13068">MAELTRKDPDIQQVTMDMSNDKCKRCGRCCTHVGRTFWRNADLTDPVLIERAENTESSDGATPCEMLLIKNGFGTCLIDDQKPRECREYPENTDTGLCFLEIDMAGCADKKGLSDPA</sequence>
<name>A0A0F9F6G0_9ZZZZ</name>
<accession>A0A0F9F6G0</accession>
<evidence type="ECO:0000313" key="1">
    <source>
        <dbReference type="EMBL" id="KKL74076.1"/>
    </source>
</evidence>
<protein>
    <recommendedName>
        <fullName evidence="2">YkgJ family cysteine cluster protein</fullName>
    </recommendedName>
</protein>
<evidence type="ECO:0008006" key="2">
    <source>
        <dbReference type="Google" id="ProtNLM"/>
    </source>
</evidence>
<dbReference type="AlphaFoldDB" id="A0A0F9F6G0"/>
<proteinExistence type="predicted"/>
<organism evidence="1">
    <name type="scientific">marine sediment metagenome</name>
    <dbReference type="NCBI Taxonomy" id="412755"/>
    <lineage>
        <taxon>unclassified sequences</taxon>
        <taxon>metagenomes</taxon>
        <taxon>ecological metagenomes</taxon>
    </lineage>
</organism>